<dbReference type="EMBL" id="JAANQT010000408">
    <property type="protein sequence ID" value="KAG1311256.1"/>
    <property type="molecule type" value="Genomic_DNA"/>
</dbReference>
<proteinExistence type="predicted"/>
<protein>
    <submittedName>
        <fullName evidence="2">Uncharacterized protein</fullName>
    </submittedName>
</protein>
<gene>
    <name evidence="2" type="ORF">G6F64_003936</name>
</gene>
<reference evidence="2" key="1">
    <citation type="journal article" date="2020" name="Microb. Genom.">
        <title>Genetic diversity of clinical and environmental Mucorales isolates obtained from an investigation of mucormycosis cases among solid organ transplant recipients.</title>
        <authorList>
            <person name="Nguyen M.H."/>
            <person name="Kaul D."/>
            <person name="Muto C."/>
            <person name="Cheng S.J."/>
            <person name="Richter R.A."/>
            <person name="Bruno V.M."/>
            <person name="Liu G."/>
            <person name="Beyhan S."/>
            <person name="Sundermann A.J."/>
            <person name="Mounaud S."/>
            <person name="Pasculle A.W."/>
            <person name="Nierman W.C."/>
            <person name="Driscoll E."/>
            <person name="Cumbie R."/>
            <person name="Clancy C.J."/>
            <person name="Dupont C.L."/>
        </authorList>
    </citation>
    <scope>NUCLEOTIDE SEQUENCE</scope>
    <source>
        <strain evidence="2">GL11</strain>
    </source>
</reference>
<accession>A0A9P6XDC2</accession>
<evidence type="ECO:0000313" key="3">
    <source>
        <dbReference type="Proteomes" id="UP000716291"/>
    </source>
</evidence>
<keyword evidence="3" id="KW-1185">Reference proteome</keyword>
<sequence>MDIRVSVSSAPLDYSMTEFAKECTSRKYCLDKLILVLVSKLYLKSLLKNLKSAPTDLYVPLTQIMRFDCHLLHLALRSALEMKAQIGDAQTKKHISKVDDLWVRDNCNWDDETKDAEDIHDEEENEEEEEGDGIDGEEK</sequence>
<dbReference type="OrthoDB" id="2261340at2759"/>
<dbReference type="AlphaFoldDB" id="A0A9P6XDC2"/>
<evidence type="ECO:0000313" key="2">
    <source>
        <dbReference type="EMBL" id="KAG1311256.1"/>
    </source>
</evidence>
<evidence type="ECO:0000256" key="1">
    <source>
        <dbReference type="SAM" id="MobiDB-lite"/>
    </source>
</evidence>
<feature type="region of interest" description="Disordered" evidence="1">
    <location>
        <begin position="113"/>
        <end position="139"/>
    </location>
</feature>
<dbReference type="Proteomes" id="UP000716291">
    <property type="component" value="Unassembled WGS sequence"/>
</dbReference>
<comment type="caution">
    <text evidence="2">The sequence shown here is derived from an EMBL/GenBank/DDBJ whole genome shotgun (WGS) entry which is preliminary data.</text>
</comment>
<organism evidence="2 3">
    <name type="scientific">Rhizopus oryzae</name>
    <name type="common">Mucormycosis agent</name>
    <name type="synonym">Rhizopus arrhizus var. delemar</name>
    <dbReference type="NCBI Taxonomy" id="64495"/>
    <lineage>
        <taxon>Eukaryota</taxon>
        <taxon>Fungi</taxon>
        <taxon>Fungi incertae sedis</taxon>
        <taxon>Mucoromycota</taxon>
        <taxon>Mucoromycotina</taxon>
        <taxon>Mucoromycetes</taxon>
        <taxon>Mucorales</taxon>
        <taxon>Mucorineae</taxon>
        <taxon>Rhizopodaceae</taxon>
        <taxon>Rhizopus</taxon>
    </lineage>
</organism>
<name>A0A9P6XDC2_RHIOR</name>